<dbReference type="InterPro" id="IPR006768">
    <property type="entry name" value="Cwf19-like_C_dom-1"/>
</dbReference>
<feature type="region of interest" description="Disordered" evidence="2">
    <location>
        <begin position="149"/>
        <end position="172"/>
    </location>
</feature>
<dbReference type="Pfam" id="PF04677">
    <property type="entry name" value="CwfJ_C_1"/>
    <property type="match status" value="1"/>
</dbReference>
<feature type="region of interest" description="Disordered" evidence="2">
    <location>
        <begin position="95"/>
        <end position="119"/>
    </location>
</feature>
<feature type="domain" description="Cwf19-like C-terminal" evidence="4">
    <location>
        <begin position="183"/>
        <end position="286"/>
    </location>
</feature>
<dbReference type="GO" id="GO:0071014">
    <property type="term" value="C:post-mRNA release spliceosomal complex"/>
    <property type="evidence" value="ECO:0007669"/>
    <property type="project" value="TreeGrafter"/>
</dbReference>
<name>A0AAV6J1V3_9ERIC</name>
<dbReference type="GO" id="GO:0000398">
    <property type="term" value="P:mRNA splicing, via spliceosome"/>
    <property type="evidence" value="ECO:0007669"/>
    <property type="project" value="TreeGrafter"/>
</dbReference>
<comment type="similarity">
    <text evidence="1">Belongs to the CWF19 family.</text>
</comment>
<organism evidence="5 6">
    <name type="scientific">Rhododendron griersonianum</name>
    <dbReference type="NCBI Taxonomy" id="479676"/>
    <lineage>
        <taxon>Eukaryota</taxon>
        <taxon>Viridiplantae</taxon>
        <taxon>Streptophyta</taxon>
        <taxon>Embryophyta</taxon>
        <taxon>Tracheophyta</taxon>
        <taxon>Spermatophyta</taxon>
        <taxon>Magnoliopsida</taxon>
        <taxon>eudicotyledons</taxon>
        <taxon>Gunneridae</taxon>
        <taxon>Pentapetalae</taxon>
        <taxon>asterids</taxon>
        <taxon>Ericales</taxon>
        <taxon>Ericaceae</taxon>
        <taxon>Ericoideae</taxon>
        <taxon>Rhodoreae</taxon>
        <taxon>Rhododendron</taxon>
    </lineage>
</organism>
<dbReference type="Proteomes" id="UP000823749">
    <property type="component" value="Chromosome 9"/>
</dbReference>
<dbReference type="PANTHER" id="PTHR12072:SF5">
    <property type="entry name" value="CWF19-LIKE PROTEIN 2"/>
    <property type="match status" value="1"/>
</dbReference>
<evidence type="ECO:0000259" key="4">
    <source>
        <dbReference type="Pfam" id="PF04677"/>
    </source>
</evidence>
<reference evidence="5" key="1">
    <citation type="submission" date="2020-08" db="EMBL/GenBank/DDBJ databases">
        <title>Plant Genome Project.</title>
        <authorList>
            <person name="Zhang R.-G."/>
        </authorList>
    </citation>
    <scope>NUCLEOTIDE SEQUENCE</scope>
    <source>
        <strain evidence="5">WSP0</strain>
        <tissue evidence="5">Leaf</tissue>
    </source>
</reference>
<evidence type="ECO:0000256" key="2">
    <source>
        <dbReference type="SAM" id="MobiDB-lite"/>
    </source>
</evidence>
<comment type="caution">
    <text evidence="5">The sequence shown here is derived from an EMBL/GenBank/DDBJ whole genome shotgun (WGS) entry which is preliminary data.</text>
</comment>
<dbReference type="InterPro" id="IPR040194">
    <property type="entry name" value="Cwf19-like"/>
</dbReference>
<sequence>MSSKDSGLISIALSSLNRFANDGSFMNEVTCQKDDEPGGSVGSPNRERKVESESGIAELGYNMLWVLTFECCYGMEYALSEARAMLKEAENVKAKQVAEDESCRPPSERNTRRYTTHDTSIRQRKKEDDADMHLAQKIVQNKKFSTSAQADNEYDFDDGPRRKAKKKGGTDQKLNEKTYFSTRILTQQERCKFCFENPNRPRHLVVSIANFTYLSLPHWQSVAAGHCCILTLQHESATRAVDNNVWDEIRNFKKCLIMMFSKQEKDVVFLETVMGLAQQRRHCLVDRLSAFPCPRTLQNRHLSISKSFLQAIDEAEDEWSQHNSKKLIHTSVKGLHGSVPKDFPYFHVEFGLNKGFVHAIDDEQQFKANFGLNVIRGMLKLPEEDIYGRRKHDSEETQKQSCFEFCPRLGAF</sequence>
<dbReference type="InterPro" id="IPR006767">
    <property type="entry name" value="Cwf19-like_C_dom-2"/>
</dbReference>
<dbReference type="PANTHER" id="PTHR12072">
    <property type="entry name" value="CWF19, CELL CYCLE CONTROL PROTEIN"/>
    <property type="match status" value="1"/>
</dbReference>
<evidence type="ECO:0000259" key="3">
    <source>
        <dbReference type="Pfam" id="PF04676"/>
    </source>
</evidence>
<feature type="domain" description="Cwf19-like protein C-terminal" evidence="3">
    <location>
        <begin position="318"/>
        <end position="405"/>
    </location>
</feature>
<protein>
    <recommendedName>
        <fullName evidence="7">CWF19-like protein 2</fullName>
    </recommendedName>
</protein>
<evidence type="ECO:0000256" key="1">
    <source>
        <dbReference type="ARBA" id="ARBA00006795"/>
    </source>
</evidence>
<accession>A0AAV6J1V3</accession>
<dbReference type="Pfam" id="PF04676">
    <property type="entry name" value="CwfJ_C_2"/>
    <property type="match status" value="1"/>
</dbReference>
<evidence type="ECO:0000313" key="6">
    <source>
        <dbReference type="Proteomes" id="UP000823749"/>
    </source>
</evidence>
<gene>
    <name evidence="5" type="ORF">RHGRI_027328</name>
</gene>
<keyword evidence="6" id="KW-1185">Reference proteome</keyword>
<evidence type="ECO:0000313" key="5">
    <source>
        <dbReference type="EMBL" id="KAG5533055.1"/>
    </source>
</evidence>
<evidence type="ECO:0008006" key="7">
    <source>
        <dbReference type="Google" id="ProtNLM"/>
    </source>
</evidence>
<dbReference type="AlphaFoldDB" id="A0AAV6J1V3"/>
<dbReference type="EMBL" id="JACTNZ010000009">
    <property type="protein sequence ID" value="KAG5533055.1"/>
    <property type="molecule type" value="Genomic_DNA"/>
</dbReference>
<proteinExistence type="inferred from homology"/>